<dbReference type="EMBL" id="BMAU01021334">
    <property type="protein sequence ID" value="GFY15257.1"/>
    <property type="molecule type" value="Genomic_DNA"/>
</dbReference>
<organism evidence="1 2">
    <name type="scientific">Trichonephila clavipes</name>
    <name type="common">Golden silk orbweaver</name>
    <name type="synonym">Nephila clavipes</name>
    <dbReference type="NCBI Taxonomy" id="2585209"/>
    <lineage>
        <taxon>Eukaryota</taxon>
        <taxon>Metazoa</taxon>
        <taxon>Ecdysozoa</taxon>
        <taxon>Arthropoda</taxon>
        <taxon>Chelicerata</taxon>
        <taxon>Arachnida</taxon>
        <taxon>Araneae</taxon>
        <taxon>Araneomorphae</taxon>
        <taxon>Entelegynae</taxon>
        <taxon>Araneoidea</taxon>
        <taxon>Nephilidae</taxon>
        <taxon>Trichonephila</taxon>
    </lineage>
</organism>
<dbReference type="AlphaFoldDB" id="A0A8X6SK94"/>
<evidence type="ECO:0000313" key="1">
    <source>
        <dbReference type="EMBL" id="GFY15257.1"/>
    </source>
</evidence>
<proteinExistence type="predicted"/>
<accession>A0A8X6SK94</accession>
<name>A0A8X6SK94_TRICX</name>
<evidence type="ECO:0000313" key="2">
    <source>
        <dbReference type="Proteomes" id="UP000887159"/>
    </source>
</evidence>
<comment type="caution">
    <text evidence="1">The sequence shown here is derived from an EMBL/GenBank/DDBJ whole genome shotgun (WGS) entry which is preliminary data.</text>
</comment>
<keyword evidence="2" id="KW-1185">Reference proteome</keyword>
<protein>
    <submittedName>
        <fullName evidence="1">Uncharacterized protein</fullName>
    </submittedName>
</protein>
<gene>
    <name evidence="1" type="ORF">TNCV_1570681</name>
</gene>
<dbReference type="Proteomes" id="UP000887159">
    <property type="component" value="Unassembled WGS sequence"/>
</dbReference>
<reference evidence="1" key="1">
    <citation type="submission" date="2020-08" db="EMBL/GenBank/DDBJ databases">
        <title>Multicomponent nature underlies the extraordinary mechanical properties of spider dragline silk.</title>
        <authorList>
            <person name="Kono N."/>
            <person name="Nakamura H."/>
            <person name="Mori M."/>
            <person name="Yoshida Y."/>
            <person name="Ohtoshi R."/>
            <person name="Malay A.D."/>
            <person name="Moran D.A.P."/>
            <person name="Tomita M."/>
            <person name="Numata K."/>
            <person name="Arakawa K."/>
        </authorList>
    </citation>
    <scope>NUCLEOTIDE SEQUENCE</scope>
</reference>
<sequence length="79" mass="9113">MAALWRATGWYKRQHLGGESPAKPFRMGLDRSVCPDWCTWKEKVGKARQDGFSGKKKVQVSCKQKSETRLLLVVWEICE</sequence>